<protein>
    <recommendedName>
        <fullName evidence="4">Cellulase (Glycosyl hydrolase family 5)</fullName>
    </recommendedName>
</protein>
<evidence type="ECO:0008006" key="4">
    <source>
        <dbReference type="Google" id="ProtNLM"/>
    </source>
</evidence>
<accession>A0ABT1HE44</accession>
<dbReference type="SUPFAM" id="SSF51445">
    <property type="entry name" value="(Trans)glycosidases"/>
    <property type="match status" value="1"/>
</dbReference>
<gene>
    <name evidence="2" type="ORF">LX13_002332</name>
</gene>
<feature type="transmembrane region" description="Helical" evidence="1">
    <location>
        <begin position="20"/>
        <end position="42"/>
    </location>
</feature>
<reference evidence="2 3" key="1">
    <citation type="submission" date="2022-06" db="EMBL/GenBank/DDBJ databases">
        <title>Genomic Encyclopedia of Archaeal and Bacterial Type Strains, Phase II (KMG-II): from individual species to whole genera.</title>
        <authorList>
            <person name="Goeker M."/>
        </authorList>
    </citation>
    <scope>NUCLEOTIDE SEQUENCE [LARGE SCALE GENOMIC DNA]</scope>
    <source>
        <strain evidence="2 3">DSM 44693</strain>
    </source>
</reference>
<sequence>MRRRLARFGRIRWTRKRGVIAVVVGVVIIAVVAVCVTVPPVARIFGQGDTSTDRSCIPTPSAQPLGVAAGSGLSSLSDADLARTLDATVDGGMRWIRFDFMWSAIEPRPGQLDWSSTDRVVTAAQSRGLTILGIIDTTPQWARPSAAADQEFALPSDPAQFGAFAGLAAARYRDSVANWEVWNEPNIAKFSAPTPDVGRYAAMLSAASAAIRSAGPEGVTVVSAGLSPAVDGPDSIAPATFLTELYRRGDRSSWDAVGIHPYSYPYLPQDKSTAAFNTFLMLPALYAIMQRSGDGAKKLWVTEYGAPTGGSTSQRVTEKFQGDSIFAAIMATRSQAHFGPFFVYSLRDTGTDTSDAEMNFGILRNDFTPKPAYRELQRAADCR</sequence>
<dbReference type="InterPro" id="IPR017853">
    <property type="entry name" value="GH"/>
</dbReference>
<dbReference type="PANTHER" id="PTHR12631:SF10">
    <property type="entry name" value="BETA-XYLOSIDASE-LIKE PROTEIN-RELATED"/>
    <property type="match status" value="1"/>
</dbReference>
<comment type="caution">
    <text evidence="2">The sequence shown here is derived from an EMBL/GenBank/DDBJ whole genome shotgun (WGS) entry which is preliminary data.</text>
</comment>
<keyword evidence="1" id="KW-0472">Membrane</keyword>
<keyword evidence="1" id="KW-0812">Transmembrane</keyword>
<evidence type="ECO:0000313" key="3">
    <source>
        <dbReference type="Proteomes" id="UP001206895"/>
    </source>
</evidence>
<keyword evidence="1" id="KW-1133">Transmembrane helix</keyword>
<evidence type="ECO:0000256" key="1">
    <source>
        <dbReference type="SAM" id="Phobius"/>
    </source>
</evidence>
<name>A0ABT1HE44_9NOCA</name>
<dbReference type="Proteomes" id="UP001206895">
    <property type="component" value="Unassembled WGS sequence"/>
</dbReference>
<dbReference type="InterPro" id="IPR051923">
    <property type="entry name" value="Glycosyl_Hydrolase_39"/>
</dbReference>
<dbReference type="RefSeq" id="WP_253661492.1">
    <property type="nucleotide sequence ID" value="NZ_BAAAJQ010000001.1"/>
</dbReference>
<dbReference type="PANTHER" id="PTHR12631">
    <property type="entry name" value="ALPHA-L-IDURONIDASE"/>
    <property type="match status" value="1"/>
</dbReference>
<dbReference type="Gene3D" id="3.20.20.80">
    <property type="entry name" value="Glycosidases"/>
    <property type="match status" value="1"/>
</dbReference>
<evidence type="ECO:0000313" key="2">
    <source>
        <dbReference type="EMBL" id="MCP2176513.1"/>
    </source>
</evidence>
<keyword evidence="3" id="KW-1185">Reference proteome</keyword>
<dbReference type="EMBL" id="JAMTCJ010000002">
    <property type="protein sequence ID" value="MCP2176513.1"/>
    <property type="molecule type" value="Genomic_DNA"/>
</dbReference>
<organism evidence="2 3">
    <name type="scientific">Williamsia maris</name>
    <dbReference type="NCBI Taxonomy" id="72806"/>
    <lineage>
        <taxon>Bacteria</taxon>
        <taxon>Bacillati</taxon>
        <taxon>Actinomycetota</taxon>
        <taxon>Actinomycetes</taxon>
        <taxon>Mycobacteriales</taxon>
        <taxon>Nocardiaceae</taxon>
        <taxon>Williamsia</taxon>
    </lineage>
</organism>
<proteinExistence type="predicted"/>